<name>A0A8J9T4X0_PHATR</name>
<comment type="catalytic activity">
    <reaction evidence="9">
        <text>L-tyrosyl-[protein] + ATP = O-phospho-L-tyrosyl-[protein] + ADP + H(+)</text>
        <dbReference type="Rhea" id="RHEA:10596"/>
        <dbReference type="Rhea" id="RHEA-COMP:10136"/>
        <dbReference type="Rhea" id="RHEA-COMP:20101"/>
        <dbReference type="ChEBI" id="CHEBI:15378"/>
        <dbReference type="ChEBI" id="CHEBI:30616"/>
        <dbReference type="ChEBI" id="CHEBI:46858"/>
        <dbReference type="ChEBI" id="CHEBI:61978"/>
        <dbReference type="ChEBI" id="CHEBI:456216"/>
        <dbReference type="EC" id="2.7.12.2"/>
    </reaction>
</comment>
<evidence type="ECO:0000256" key="7">
    <source>
        <dbReference type="ARBA" id="ARBA00049014"/>
    </source>
</evidence>
<feature type="non-terminal residue" evidence="11">
    <location>
        <position position="1"/>
    </location>
</feature>
<evidence type="ECO:0000256" key="8">
    <source>
        <dbReference type="ARBA" id="ARBA00049299"/>
    </source>
</evidence>
<feature type="non-terminal residue" evidence="11">
    <location>
        <position position="163"/>
    </location>
</feature>
<dbReference type="InterPro" id="IPR000719">
    <property type="entry name" value="Prot_kinase_dom"/>
</dbReference>
<dbReference type="GO" id="GO:0004708">
    <property type="term" value="F:MAP kinase kinase activity"/>
    <property type="evidence" value="ECO:0007669"/>
    <property type="project" value="UniProtKB-EC"/>
</dbReference>
<dbReference type="Proteomes" id="UP000836788">
    <property type="component" value="Chromosome 1"/>
</dbReference>
<accession>A0A8J9T4X0</accession>
<dbReference type="PROSITE" id="PS00108">
    <property type="entry name" value="PROTEIN_KINASE_ST"/>
    <property type="match status" value="1"/>
</dbReference>
<evidence type="ECO:0000256" key="1">
    <source>
        <dbReference type="ARBA" id="ARBA00022679"/>
    </source>
</evidence>
<dbReference type="Gene3D" id="1.10.510.10">
    <property type="entry name" value="Transferase(Phosphotransferase) domain 1"/>
    <property type="match status" value="1"/>
</dbReference>
<dbReference type="SMART" id="SM00220">
    <property type="entry name" value="S_TKc"/>
    <property type="match status" value="1"/>
</dbReference>
<keyword evidence="4" id="KW-0067">ATP-binding</keyword>
<evidence type="ECO:0000256" key="4">
    <source>
        <dbReference type="ARBA" id="ARBA00022840"/>
    </source>
</evidence>
<dbReference type="EMBL" id="OU594942">
    <property type="protein sequence ID" value="CAG9277158.1"/>
    <property type="molecule type" value="Genomic_DNA"/>
</dbReference>
<organism evidence="11">
    <name type="scientific">Phaeodactylum tricornutum</name>
    <name type="common">Diatom</name>
    <dbReference type="NCBI Taxonomy" id="2850"/>
    <lineage>
        <taxon>Eukaryota</taxon>
        <taxon>Sar</taxon>
        <taxon>Stramenopiles</taxon>
        <taxon>Ochrophyta</taxon>
        <taxon>Bacillariophyta</taxon>
        <taxon>Bacillariophyceae</taxon>
        <taxon>Bacillariophycidae</taxon>
        <taxon>Naviculales</taxon>
        <taxon>Phaeodactylaceae</taxon>
        <taxon>Phaeodactylum</taxon>
    </lineage>
</organism>
<dbReference type="EC" id="2.7.12.2" evidence="6"/>
<dbReference type="PANTHER" id="PTHR48013">
    <property type="entry name" value="DUAL SPECIFICITY MITOGEN-ACTIVATED PROTEIN KINASE KINASE 5-RELATED"/>
    <property type="match status" value="1"/>
</dbReference>
<keyword evidence="1" id="KW-0808">Transferase</keyword>
<evidence type="ECO:0000259" key="10">
    <source>
        <dbReference type="PROSITE" id="PS50011"/>
    </source>
</evidence>
<dbReference type="AlphaFoldDB" id="A0A8J9T4X0"/>
<evidence type="ECO:0000256" key="3">
    <source>
        <dbReference type="ARBA" id="ARBA00022777"/>
    </source>
</evidence>
<dbReference type="GO" id="GO:0005524">
    <property type="term" value="F:ATP binding"/>
    <property type="evidence" value="ECO:0007669"/>
    <property type="project" value="UniProtKB-KW"/>
</dbReference>
<evidence type="ECO:0000256" key="9">
    <source>
        <dbReference type="ARBA" id="ARBA00051693"/>
    </source>
</evidence>
<comment type="catalytic activity">
    <reaction evidence="8">
        <text>L-threonyl-[protein] + ATP = O-phospho-L-threonyl-[protein] + ADP + H(+)</text>
        <dbReference type="Rhea" id="RHEA:46608"/>
        <dbReference type="Rhea" id="RHEA-COMP:11060"/>
        <dbReference type="Rhea" id="RHEA-COMP:11605"/>
        <dbReference type="ChEBI" id="CHEBI:15378"/>
        <dbReference type="ChEBI" id="CHEBI:30013"/>
        <dbReference type="ChEBI" id="CHEBI:30616"/>
        <dbReference type="ChEBI" id="CHEBI:61977"/>
        <dbReference type="ChEBI" id="CHEBI:456216"/>
        <dbReference type="EC" id="2.7.12.2"/>
    </reaction>
</comment>
<keyword evidence="3" id="KW-0418">Kinase</keyword>
<feature type="domain" description="Protein kinase" evidence="10">
    <location>
        <begin position="1"/>
        <end position="163"/>
    </location>
</feature>
<dbReference type="PROSITE" id="PS50011">
    <property type="entry name" value="PROTEIN_KINASE_DOM"/>
    <property type="match status" value="1"/>
</dbReference>
<comment type="catalytic activity">
    <reaction evidence="7">
        <text>L-seryl-[protein] + ATP = O-phospho-L-seryl-[protein] + ADP + H(+)</text>
        <dbReference type="Rhea" id="RHEA:17989"/>
        <dbReference type="Rhea" id="RHEA-COMP:9863"/>
        <dbReference type="Rhea" id="RHEA-COMP:11604"/>
        <dbReference type="ChEBI" id="CHEBI:15378"/>
        <dbReference type="ChEBI" id="CHEBI:29999"/>
        <dbReference type="ChEBI" id="CHEBI:30616"/>
        <dbReference type="ChEBI" id="CHEBI:83421"/>
        <dbReference type="ChEBI" id="CHEBI:456216"/>
        <dbReference type="EC" id="2.7.12.2"/>
    </reaction>
</comment>
<dbReference type="InterPro" id="IPR008271">
    <property type="entry name" value="Ser/Thr_kinase_AS"/>
</dbReference>
<sequence length="163" mass="17867">VAVKQFSLVDTSSRQRHMLLKELKTLCQVECKSLVLLHGAFLETETVTMVLELMDCGSVETLVGKSMSGLDEGIVAALSYQIFSGLSFLHDRKILHRDIKPANILLHSSGHTKLCDFGLATLGEQSLSCTVLGTTRFMAPERLRASPYGKSSDIWSVGLVLLE</sequence>
<evidence type="ECO:0000256" key="2">
    <source>
        <dbReference type="ARBA" id="ARBA00022741"/>
    </source>
</evidence>
<evidence type="ECO:0000256" key="5">
    <source>
        <dbReference type="ARBA" id="ARBA00038035"/>
    </source>
</evidence>
<protein>
    <recommendedName>
        <fullName evidence="6">mitogen-activated protein kinase kinase</fullName>
        <ecNumber evidence="6">2.7.12.2</ecNumber>
    </recommendedName>
</protein>
<dbReference type="InterPro" id="IPR011009">
    <property type="entry name" value="Kinase-like_dom_sf"/>
</dbReference>
<evidence type="ECO:0000256" key="6">
    <source>
        <dbReference type="ARBA" id="ARBA00038999"/>
    </source>
</evidence>
<reference evidence="11" key="1">
    <citation type="submission" date="2022-02" db="EMBL/GenBank/DDBJ databases">
        <authorList>
            <person name="Giguere J D."/>
        </authorList>
    </citation>
    <scope>NUCLEOTIDE SEQUENCE</scope>
    <source>
        <strain evidence="11">CCAP 1055/1</strain>
    </source>
</reference>
<dbReference type="SUPFAM" id="SSF56112">
    <property type="entry name" value="Protein kinase-like (PK-like)"/>
    <property type="match status" value="1"/>
</dbReference>
<evidence type="ECO:0000313" key="11">
    <source>
        <dbReference type="EMBL" id="CAG9277158.1"/>
    </source>
</evidence>
<dbReference type="Pfam" id="PF00069">
    <property type="entry name" value="Pkinase"/>
    <property type="match status" value="1"/>
</dbReference>
<keyword evidence="2" id="KW-0547">Nucleotide-binding</keyword>
<comment type="similarity">
    <text evidence="5">Belongs to the protein kinase superfamily. STE Ser/Thr protein kinase family. MAP kinase kinase subfamily.</text>
</comment>
<dbReference type="PANTHER" id="PTHR48013:SF9">
    <property type="entry name" value="DUAL SPECIFICITY MITOGEN-ACTIVATED PROTEIN KINASE KINASE 5"/>
    <property type="match status" value="1"/>
</dbReference>
<gene>
    <name evidence="11" type="ORF">PTTT1_LOCUS2966</name>
</gene>
<proteinExistence type="inferred from homology"/>